<proteinExistence type="predicted"/>
<dbReference type="AlphaFoldDB" id="K9YM57"/>
<dbReference type="PANTHER" id="PTHR34504">
    <property type="entry name" value="ANTITOXIN HICB"/>
    <property type="match status" value="1"/>
</dbReference>
<evidence type="ECO:0000259" key="1">
    <source>
        <dbReference type="Pfam" id="PF15919"/>
    </source>
</evidence>
<name>K9YM57_CYASC</name>
<evidence type="ECO:0000313" key="2">
    <source>
        <dbReference type="EMBL" id="AFZ48021.1"/>
    </source>
</evidence>
<dbReference type="InterPro" id="IPR051404">
    <property type="entry name" value="TA_system_antitoxin"/>
</dbReference>
<gene>
    <name evidence="2" type="ordered locus">Cyast_2071</name>
</gene>
<dbReference type="Proteomes" id="UP000010483">
    <property type="component" value="Chromosome"/>
</dbReference>
<evidence type="ECO:0000313" key="3">
    <source>
        <dbReference type="Proteomes" id="UP000010483"/>
    </source>
</evidence>
<keyword evidence="3" id="KW-1185">Reference proteome</keyword>
<protein>
    <submittedName>
        <fullName evidence="2">Uncharacterized protein family UPF0150</fullName>
    </submittedName>
</protein>
<feature type="domain" description="HicB-like antitoxin of toxin-antitoxin system" evidence="1">
    <location>
        <begin position="12"/>
        <end position="50"/>
    </location>
</feature>
<dbReference type="Gene3D" id="3.30.160.250">
    <property type="match status" value="1"/>
</dbReference>
<dbReference type="Pfam" id="PF15919">
    <property type="entry name" value="HicB_lk_antitox"/>
    <property type="match status" value="1"/>
</dbReference>
<accession>K9YM57</accession>
<dbReference type="KEGG" id="csn:Cyast_2071"/>
<dbReference type="InterPro" id="IPR035069">
    <property type="entry name" value="TTHA1013/TTHA0281-like"/>
</dbReference>
<dbReference type="eggNOG" id="COG1598">
    <property type="taxonomic scope" value="Bacteria"/>
</dbReference>
<sequence length="72" mass="8200">MKFQVIFTFDAEYNGYVAEVPRLPGCVSQGKTMDEAIANIKEAIQGYLYVQEKHQIDELREETISFIGEVVV</sequence>
<dbReference type="STRING" id="292563.Cyast_2071"/>
<dbReference type="EMBL" id="CP003940">
    <property type="protein sequence ID" value="AFZ48021.1"/>
    <property type="molecule type" value="Genomic_DNA"/>
</dbReference>
<organism evidence="2 3">
    <name type="scientific">Cyanobacterium stanieri (strain ATCC 29140 / PCC 7202)</name>
    <dbReference type="NCBI Taxonomy" id="292563"/>
    <lineage>
        <taxon>Bacteria</taxon>
        <taxon>Bacillati</taxon>
        <taxon>Cyanobacteriota</taxon>
        <taxon>Cyanophyceae</taxon>
        <taxon>Oscillatoriophycideae</taxon>
        <taxon>Chroococcales</taxon>
        <taxon>Geminocystaceae</taxon>
        <taxon>Cyanobacterium</taxon>
    </lineage>
</organism>
<dbReference type="PANTHER" id="PTHR34504:SF2">
    <property type="entry name" value="UPF0150 PROTEIN SSL0259"/>
    <property type="match status" value="1"/>
</dbReference>
<dbReference type="PATRIC" id="fig|292563.3.peg.2163"/>
<reference evidence="3" key="1">
    <citation type="journal article" date="2013" name="Proc. Natl. Acad. Sci. U.S.A.">
        <title>Improving the coverage of the cyanobacterial phylum using diversity-driven genome sequencing.</title>
        <authorList>
            <person name="Shih P.M."/>
            <person name="Wu D."/>
            <person name="Latifi A."/>
            <person name="Axen S.D."/>
            <person name="Fewer D.P."/>
            <person name="Talla E."/>
            <person name="Calteau A."/>
            <person name="Cai F."/>
            <person name="Tandeau de Marsac N."/>
            <person name="Rippka R."/>
            <person name="Herdman M."/>
            <person name="Sivonen K."/>
            <person name="Coursin T."/>
            <person name="Laurent T."/>
            <person name="Goodwin L."/>
            <person name="Nolan M."/>
            <person name="Davenport K.W."/>
            <person name="Han C.S."/>
            <person name="Rubin E.M."/>
            <person name="Eisen J.A."/>
            <person name="Woyke T."/>
            <person name="Gugger M."/>
            <person name="Kerfeld C.A."/>
        </authorList>
    </citation>
    <scope>NUCLEOTIDE SEQUENCE [LARGE SCALE GENOMIC DNA]</scope>
    <source>
        <strain evidence="3">ATCC 29140 / PCC 7202</strain>
    </source>
</reference>
<dbReference type="InterPro" id="IPR031807">
    <property type="entry name" value="HicB-like"/>
</dbReference>
<dbReference type="BioCyc" id="CSTA292563:G1353-2075-MONOMER"/>
<dbReference type="HOGENOM" id="CLU_114047_2_1_3"/>
<dbReference type="SUPFAM" id="SSF143100">
    <property type="entry name" value="TTHA1013/TTHA0281-like"/>
    <property type="match status" value="1"/>
</dbReference>